<feature type="chain" id="PRO_5036172723" evidence="2">
    <location>
        <begin position="21"/>
        <end position="174"/>
    </location>
</feature>
<reference evidence="3" key="1">
    <citation type="submission" date="2019-04" db="EMBL/GenBank/DDBJ databases">
        <authorList>
            <consortium name="Science for Life Laboratories"/>
        </authorList>
    </citation>
    <scope>NUCLEOTIDE SEQUENCE</scope>
    <source>
        <strain evidence="3">MBLW1</strain>
    </source>
</reference>
<feature type="coiled-coil region" evidence="1">
    <location>
        <begin position="147"/>
        <end position="174"/>
    </location>
</feature>
<keyword evidence="1" id="KW-0175">Coiled coil</keyword>
<dbReference type="AlphaFoldDB" id="A0A6C2YKN8"/>
<organism evidence="3">
    <name type="scientific">Tuwongella immobilis</name>
    <dbReference type="NCBI Taxonomy" id="692036"/>
    <lineage>
        <taxon>Bacteria</taxon>
        <taxon>Pseudomonadati</taxon>
        <taxon>Planctomycetota</taxon>
        <taxon>Planctomycetia</taxon>
        <taxon>Gemmatales</taxon>
        <taxon>Gemmataceae</taxon>
        <taxon>Tuwongella</taxon>
    </lineage>
</organism>
<dbReference type="Proteomes" id="UP000464378">
    <property type="component" value="Chromosome"/>
</dbReference>
<dbReference type="EMBL" id="LR593887">
    <property type="protein sequence ID" value="VTR99701.1"/>
    <property type="molecule type" value="Genomic_DNA"/>
</dbReference>
<evidence type="ECO:0000313" key="4">
    <source>
        <dbReference type="Proteomes" id="UP000464378"/>
    </source>
</evidence>
<dbReference type="KEGG" id="tim:GMBLW1_20890"/>
<sequence length="174" mass="19186">MIRNLLTISGLALICAVVGAQSPPQLSVLDQNRLLQRNRELLRELVGRSLELAKSTDPLAKLGSCQPIVAKLTDEIRIASEANDLPRVIELGKHLDKLLLDGVTPNVQRARGRITRGSQDERKFIEVRDQILQSVAPIESAIPANSRSGQGRELSELRQLLQDAQNQIRKASGF</sequence>
<keyword evidence="2" id="KW-0732">Signal</keyword>
<dbReference type="RefSeq" id="WP_162657111.1">
    <property type="nucleotide sequence ID" value="NZ_LR593887.1"/>
</dbReference>
<protein>
    <submittedName>
        <fullName evidence="3">Uncharacterized protein</fullName>
    </submittedName>
</protein>
<feature type="signal peptide" evidence="2">
    <location>
        <begin position="1"/>
        <end position="20"/>
    </location>
</feature>
<gene>
    <name evidence="3" type="ORF">GMBLW1_20890</name>
</gene>
<name>A0A6C2YKN8_9BACT</name>
<evidence type="ECO:0000256" key="1">
    <source>
        <dbReference type="SAM" id="Coils"/>
    </source>
</evidence>
<dbReference type="EMBL" id="LR586016">
    <property type="protein sequence ID" value="VIP01871.1"/>
    <property type="molecule type" value="Genomic_DNA"/>
</dbReference>
<evidence type="ECO:0000313" key="3">
    <source>
        <dbReference type="EMBL" id="VIP01871.1"/>
    </source>
</evidence>
<proteinExistence type="predicted"/>
<evidence type="ECO:0000256" key="2">
    <source>
        <dbReference type="SAM" id="SignalP"/>
    </source>
</evidence>
<dbReference type="InParanoid" id="A0A6C2YKN8"/>
<accession>A0A6C2YKN8</accession>
<keyword evidence="4" id="KW-1185">Reference proteome</keyword>